<evidence type="ECO:0000256" key="6">
    <source>
        <dbReference type="ARBA" id="ARBA00022801"/>
    </source>
</evidence>
<dbReference type="SMART" id="SM00490">
    <property type="entry name" value="HELICc"/>
    <property type="match status" value="1"/>
</dbReference>
<dbReference type="InterPro" id="IPR027417">
    <property type="entry name" value="P-loop_NTPase"/>
</dbReference>
<evidence type="ECO:0000256" key="3">
    <source>
        <dbReference type="ARBA" id="ARBA00022722"/>
    </source>
</evidence>
<organism evidence="13 14">
    <name type="scientific">Gilvimarinus gilvus</name>
    <dbReference type="NCBI Taxonomy" id="3058038"/>
    <lineage>
        <taxon>Bacteria</taxon>
        <taxon>Pseudomonadati</taxon>
        <taxon>Pseudomonadota</taxon>
        <taxon>Gammaproteobacteria</taxon>
        <taxon>Cellvibrionales</taxon>
        <taxon>Cellvibrionaceae</taxon>
        <taxon>Gilvimarinus</taxon>
    </lineage>
</organism>
<accession>A0ABU4RVE0</accession>
<dbReference type="InterPro" id="IPR006483">
    <property type="entry name" value="CRISPR-assoc_Cas3_HD"/>
</dbReference>
<dbReference type="InterPro" id="IPR050547">
    <property type="entry name" value="DEAD_box_RNA_helicases"/>
</dbReference>
<keyword evidence="14" id="KW-1185">Reference proteome</keyword>
<dbReference type="SMART" id="SM00487">
    <property type="entry name" value="DEXDc"/>
    <property type="match status" value="1"/>
</dbReference>
<comment type="similarity">
    <text evidence="1">In the N-terminal section; belongs to the CRISPR-associated nuclease Cas3-HD family.</text>
</comment>
<feature type="domain" description="Helicase C-terminal" evidence="11">
    <location>
        <begin position="479"/>
        <end position="644"/>
    </location>
</feature>
<dbReference type="Pfam" id="PF22590">
    <property type="entry name" value="Cas3-like_C_2"/>
    <property type="match status" value="1"/>
</dbReference>
<dbReference type="PANTHER" id="PTHR47963">
    <property type="entry name" value="DEAD-BOX ATP-DEPENDENT RNA HELICASE 47, MITOCHONDRIAL"/>
    <property type="match status" value="1"/>
</dbReference>
<proteinExistence type="inferred from homology"/>
<protein>
    <submittedName>
        <fullName evidence="13">CRISPR-associated helicase Cas3</fullName>
    </submittedName>
</protein>
<evidence type="ECO:0000256" key="9">
    <source>
        <dbReference type="ARBA" id="ARBA00023118"/>
    </source>
</evidence>
<dbReference type="Proteomes" id="UP001273505">
    <property type="component" value="Unassembled WGS sequence"/>
</dbReference>
<dbReference type="EMBL" id="JAXAFO010000003">
    <property type="protein sequence ID" value="MDX6848241.1"/>
    <property type="molecule type" value="Genomic_DNA"/>
</dbReference>
<comment type="caution">
    <text evidence="13">The sequence shown here is derived from an EMBL/GenBank/DDBJ whole genome shotgun (WGS) entry which is preliminary data.</text>
</comment>
<dbReference type="RefSeq" id="WP_302723016.1">
    <property type="nucleotide sequence ID" value="NZ_JAULRU010000577.1"/>
</dbReference>
<dbReference type="PROSITE" id="PS51192">
    <property type="entry name" value="HELICASE_ATP_BIND_1"/>
    <property type="match status" value="1"/>
</dbReference>
<dbReference type="Pfam" id="PF18019">
    <property type="entry name" value="Cas3_HD"/>
    <property type="match status" value="1"/>
</dbReference>
<dbReference type="InterPro" id="IPR006474">
    <property type="entry name" value="Helicase_Cas3_CRISPR-ass_core"/>
</dbReference>
<feature type="domain" description="HD Cas3-type" evidence="12">
    <location>
        <begin position="30"/>
        <end position="195"/>
    </location>
</feature>
<keyword evidence="5" id="KW-0547">Nucleotide-binding</keyword>
<dbReference type="Gene3D" id="3.40.50.300">
    <property type="entry name" value="P-loop containing nucleotide triphosphate hydrolases"/>
    <property type="match status" value="2"/>
</dbReference>
<evidence type="ECO:0000256" key="1">
    <source>
        <dbReference type="ARBA" id="ARBA00006847"/>
    </source>
</evidence>
<dbReference type="NCBIfam" id="TIGR01587">
    <property type="entry name" value="cas3_core"/>
    <property type="match status" value="1"/>
</dbReference>
<dbReference type="InterPro" id="IPR054712">
    <property type="entry name" value="Cas3-like_dom"/>
</dbReference>
<evidence type="ECO:0000256" key="2">
    <source>
        <dbReference type="ARBA" id="ARBA00009046"/>
    </source>
</evidence>
<feature type="domain" description="Helicase ATP-binding" evidence="10">
    <location>
        <begin position="248"/>
        <end position="441"/>
    </location>
</feature>
<keyword evidence="8" id="KW-0067">ATP-binding</keyword>
<evidence type="ECO:0000256" key="8">
    <source>
        <dbReference type="ARBA" id="ARBA00022840"/>
    </source>
</evidence>
<dbReference type="PROSITE" id="PS51194">
    <property type="entry name" value="HELICASE_CTER"/>
    <property type="match status" value="1"/>
</dbReference>
<evidence type="ECO:0000313" key="13">
    <source>
        <dbReference type="EMBL" id="MDX6848241.1"/>
    </source>
</evidence>
<keyword evidence="6" id="KW-0378">Hydrolase</keyword>
<evidence type="ECO:0000256" key="5">
    <source>
        <dbReference type="ARBA" id="ARBA00022741"/>
    </source>
</evidence>
<dbReference type="InterPro" id="IPR014001">
    <property type="entry name" value="Helicase_ATP-bd"/>
</dbReference>
<evidence type="ECO:0000256" key="4">
    <source>
        <dbReference type="ARBA" id="ARBA00022723"/>
    </source>
</evidence>
<keyword evidence="4" id="KW-0479">Metal-binding</keyword>
<evidence type="ECO:0000259" key="10">
    <source>
        <dbReference type="PROSITE" id="PS51192"/>
    </source>
</evidence>
<gene>
    <name evidence="13" type="primary">cas3</name>
    <name evidence="13" type="ORF">SCD92_02645</name>
</gene>
<dbReference type="Gene3D" id="1.10.3210.30">
    <property type="match status" value="1"/>
</dbReference>
<comment type="similarity">
    <text evidence="2">In the central section; belongs to the CRISPR-associated helicase Cas3 family.</text>
</comment>
<dbReference type="InterPro" id="IPR011545">
    <property type="entry name" value="DEAD/DEAH_box_helicase_dom"/>
</dbReference>
<keyword evidence="7" id="KW-0347">Helicase</keyword>
<dbReference type="CDD" id="cd17930">
    <property type="entry name" value="DEXHc_cas3"/>
    <property type="match status" value="1"/>
</dbReference>
<evidence type="ECO:0000259" key="11">
    <source>
        <dbReference type="PROSITE" id="PS51194"/>
    </source>
</evidence>
<dbReference type="SUPFAM" id="SSF52540">
    <property type="entry name" value="P-loop containing nucleoside triphosphate hydrolases"/>
    <property type="match status" value="1"/>
</dbReference>
<evidence type="ECO:0000259" key="12">
    <source>
        <dbReference type="PROSITE" id="PS51643"/>
    </source>
</evidence>
<dbReference type="PANTHER" id="PTHR47963:SF9">
    <property type="entry name" value="CRISPR-ASSOCIATED ENDONUCLEASE_HELICASE CAS3"/>
    <property type="match status" value="1"/>
</dbReference>
<dbReference type="InterPro" id="IPR038257">
    <property type="entry name" value="CRISPR-assoc_Cas3_HD_sf"/>
</dbReference>
<name>A0ABU4RVE0_9GAMM</name>
<sequence length="857" mass="96083">MIRPKKKAKAVVKTVSYKDCPAKSFNNNGNIIVGRSVENHCQIVGEVAKELILRSPVSDLFPEGAAFTAATHDIGKVSPTFYNKIMNACSRELLPNVNFKLEKNWNGHAGVSQLTAKQLNAPEYIPEILGQHHGFSPAVVGMRANDNNFGGVEWQAEREKLVNALQKSLGETWPQVESAAQARLLAGLTSVSDWIGSGYHFEDPSELWKDRITAAVDDAGFVPVFYKPGLKFKDVFGFSPRQAQSSLIEQVSCPGVYVLEAPMGLGKTEASLYAAYRMLENGEASGIYFALPTQLTSNKIYERFQCFLEQILARDCDHRSLLLHANAWLFEKDMGEEGRPGGAWFNQSKRGLLAPFAVGTIDQALMAAMNVKHGFVRAFGLAGKVVILDEVHTYDAYTSTLLDALIELLRQLGCTVIILSATLNQERRESLLKRKTTSMNYPLITASPNETEIEVTEVSVPAGEDKPYQITLQSNESLAVEQALFSAEQGQQVLWIENTVKEAQQRYLDMAARAAELGIACGLLHSRFTVDDRQNIEEKWVNLYGKAGWEQRQVQGRILVGTQVLEQSLDIDADFMVSRFAPTDMLLQRLGRLWRHDETPRCDKAKPEAWLLAPDLVEAIESPQQHFGASAYVYSPYVLCRSLDVWKSMTSVNLPGDIRSLIEQTYVSRDEQGCMRRWQYELDHGIRNRKGRIALQQLARVGLAQGGNTLPESKAQTRYSETDSYEVLMLRNISQDCECALLTLLDGSQVELPLQRHKLGKQEWRQRTATLMRQIVNVPPGDKPKSVPADTFRRFGLHHCFYLGNPDWHEKDESVLHVALVGDADSLSGVENKPIHDKHTLEYRDDLGYRVIKNQEL</sequence>
<dbReference type="CDD" id="cd09641">
    <property type="entry name" value="Cas3''_I"/>
    <property type="match status" value="1"/>
</dbReference>
<evidence type="ECO:0000313" key="14">
    <source>
        <dbReference type="Proteomes" id="UP001273505"/>
    </source>
</evidence>
<dbReference type="PROSITE" id="PS51643">
    <property type="entry name" value="HD_CAS3"/>
    <property type="match status" value="1"/>
</dbReference>
<evidence type="ECO:0000256" key="7">
    <source>
        <dbReference type="ARBA" id="ARBA00022806"/>
    </source>
</evidence>
<keyword evidence="3" id="KW-0540">Nuclease</keyword>
<keyword evidence="9" id="KW-0051">Antiviral defense</keyword>
<dbReference type="Pfam" id="PF00270">
    <property type="entry name" value="DEAD"/>
    <property type="match status" value="1"/>
</dbReference>
<reference evidence="13 14" key="1">
    <citation type="submission" date="2023-11" db="EMBL/GenBank/DDBJ databases">
        <title>Gilvimarinus fulvus sp. nov., isolated from the surface of Kelp.</title>
        <authorList>
            <person name="Sun Y.Y."/>
            <person name="Gong Y."/>
            <person name="Du Z.J."/>
        </authorList>
    </citation>
    <scope>NUCLEOTIDE SEQUENCE [LARGE SCALE GENOMIC DNA]</scope>
    <source>
        <strain evidence="13 14">SDUM040013</strain>
    </source>
</reference>
<dbReference type="InterPro" id="IPR001650">
    <property type="entry name" value="Helicase_C-like"/>
</dbReference>